<protein>
    <recommendedName>
        <fullName evidence="4">PEP-CTERM protein-sorting domain-containing protein</fullName>
    </recommendedName>
</protein>
<organism evidence="2 3">
    <name type="scientific">Simiduia agarivorans (strain DSM 21679 / JCM 13881 / BCRC 17597 / SA1)</name>
    <dbReference type="NCBI Taxonomy" id="1117647"/>
    <lineage>
        <taxon>Bacteria</taxon>
        <taxon>Pseudomonadati</taxon>
        <taxon>Pseudomonadota</taxon>
        <taxon>Gammaproteobacteria</taxon>
        <taxon>Cellvibrionales</taxon>
        <taxon>Cellvibrionaceae</taxon>
        <taxon>Simiduia</taxon>
    </lineage>
</organism>
<evidence type="ECO:0008006" key="4">
    <source>
        <dbReference type="Google" id="ProtNLM"/>
    </source>
</evidence>
<dbReference type="KEGG" id="saga:M5M_01483"/>
<proteinExistence type="predicted"/>
<reference evidence="2 3" key="1">
    <citation type="journal article" date="2013" name="Genome Announc.">
        <title>Complete genome sequence of Simiduia agarivorans SA1(T), a marine bacterium able to degrade a variety of polysaccharides.</title>
        <authorList>
            <person name="Lin S.Y."/>
            <person name="Shieh W.Y."/>
            <person name="Chen J.S."/>
            <person name="Tang S.L."/>
        </authorList>
    </citation>
    <scope>NUCLEOTIDE SEQUENCE [LARGE SCALE GENOMIC DNA]</scope>
    <source>
        <strain evidence="3">DSM 21679 / JCM 13881 / BCRC 17597 / SA1</strain>
    </source>
</reference>
<keyword evidence="1" id="KW-0732">Signal</keyword>
<feature type="chain" id="PRO_5004479885" description="PEP-CTERM protein-sorting domain-containing protein" evidence="1">
    <location>
        <begin position="23"/>
        <end position="242"/>
    </location>
</feature>
<name>R9S5K4_SIMAS</name>
<accession>R9S5K4</accession>
<dbReference type="eggNOG" id="ENOG502ZSDE">
    <property type="taxonomic scope" value="Bacteria"/>
</dbReference>
<dbReference type="AlphaFoldDB" id="R9S5K4"/>
<evidence type="ECO:0000256" key="1">
    <source>
        <dbReference type="SAM" id="SignalP"/>
    </source>
</evidence>
<sequence length="242" mass="25409">MLNNFIRSVVLAFGFLSVNASAGTILFNDQSAGSLGDLSATNLNVYNAVIGAGNTVSTGLLTDVSALDSSDSLWLSTSTFNDNLSGGELSNLNDYINSGRRVVLHGENSNWSGWNTSLLDLLGGTWGVGCDSWLTPVVGNSNGLTNGVSEINIPCDAHVTSGDRIDLVLDGSISVWGAHENVLLILDGNWLADGFSAPNLDFAKNIGNWLADSSRVSVSEPSGLVIFCIALLGFGISRRKLI</sequence>
<feature type="signal peptide" evidence="1">
    <location>
        <begin position="1"/>
        <end position="22"/>
    </location>
</feature>
<evidence type="ECO:0000313" key="3">
    <source>
        <dbReference type="Proteomes" id="UP000000466"/>
    </source>
</evidence>
<dbReference type="Proteomes" id="UP000000466">
    <property type="component" value="Chromosome"/>
</dbReference>
<dbReference type="OrthoDB" id="7155509at2"/>
<keyword evidence="3" id="KW-1185">Reference proteome</keyword>
<dbReference type="EMBL" id="CP003746">
    <property type="protein sequence ID" value="AGN11274.1"/>
    <property type="molecule type" value="Genomic_DNA"/>
</dbReference>
<dbReference type="HOGENOM" id="CLU_1146571_0_0_6"/>
<gene>
    <name evidence="2" type="ordered locus">M5M_01483</name>
</gene>
<evidence type="ECO:0000313" key="2">
    <source>
        <dbReference type="EMBL" id="AGN11274.1"/>
    </source>
</evidence>
<dbReference type="RefSeq" id="WP_016389156.1">
    <property type="nucleotide sequence ID" value="NC_018868.3"/>
</dbReference>